<keyword evidence="4" id="KW-0131">Cell cycle</keyword>
<dbReference type="AlphaFoldDB" id="A0A3B1DB12"/>
<sequence>MHDDEIKPILEALLFVSSDPVSLERLHGVFDGVEKARVKALLLQLVQESMLANRGFHLVEIAGGYQYVSRSDLGPWIKEMERARAASRLSKPGLETLAIVAYKQPVTRGEIEMIRGVDAAGVLKTLLDRKLLKIVGRKEVAGRPMLYGTTRTFLKYLGLPSLSALPTLKAVSELVDEAKLEEAPMLPLGDLGHEVPQISDLAPDEETSL</sequence>
<gene>
    <name evidence="5" type="ORF">MNBD_NITROSPIRAE01-1868</name>
</gene>
<protein>
    <submittedName>
        <fullName evidence="5">Segregation and condensation protein B</fullName>
    </submittedName>
</protein>
<evidence type="ECO:0000256" key="2">
    <source>
        <dbReference type="ARBA" id="ARBA00022618"/>
    </source>
</evidence>
<dbReference type="EMBL" id="UOGF01000081">
    <property type="protein sequence ID" value="VAX32040.1"/>
    <property type="molecule type" value="Genomic_DNA"/>
</dbReference>
<dbReference type="PANTHER" id="PTHR34298">
    <property type="entry name" value="SEGREGATION AND CONDENSATION PROTEIN B"/>
    <property type="match status" value="1"/>
</dbReference>
<keyword evidence="2" id="KW-0132">Cell division</keyword>
<dbReference type="NCBIfam" id="TIGR00281">
    <property type="entry name" value="SMC-Scp complex subunit ScpB"/>
    <property type="match status" value="1"/>
</dbReference>
<dbReference type="SUPFAM" id="SSF46785">
    <property type="entry name" value="Winged helix' DNA-binding domain"/>
    <property type="match status" value="2"/>
</dbReference>
<evidence type="ECO:0000313" key="5">
    <source>
        <dbReference type="EMBL" id="VAX32040.1"/>
    </source>
</evidence>
<keyword evidence="1" id="KW-0963">Cytoplasm</keyword>
<organism evidence="5">
    <name type="scientific">hydrothermal vent metagenome</name>
    <dbReference type="NCBI Taxonomy" id="652676"/>
    <lineage>
        <taxon>unclassified sequences</taxon>
        <taxon>metagenomes</taxon>
        <taxon>ecological metagenomes</taxon>
    </lineage>
</organism>
<dbReference type="PANTHER" id="PTHR34298:SF2">
    <property type="entry name" value="SEGREGATION AND CONDENSATION PROTEIN B"/>
    <property type="match status" value="1"/>
</dbReference>
<dbReference type="GO" id="GO:0051304">
    <property type="term" value="P:chromosome separation"/>
    <property type="evidence" value="ECO:0007669"/>
    <property type="project" value="InterPro"/>
</dbReference>
<keyword evidence="3" id="KW-0159">Chromosome partition</keyword>
<evidence type="ECO:0000256" key="4">
    <source>
        <dbReference type="ARBA" id="ARBA00023306"/>
    </source>
</evidence>
<proteinExistence type="predicted"/>
<dbReference type="InterPro" id="IPR036388">
    <property type="entry name" value="WH-like_DNA-bd_sf"/>
</dbReference>
<dbReference type="GO" id="GO:0051301">
    <property type="term" value="P:cell division"/>
    <property type="evidence" value="ECO:0007669"/>
    <property type="project" value="UniProtKB-KW"/>
</dbReference>
<dbReference type="Gene3D" id="1.10.10.10">
    <property type="entry name" value="Winged helix-like DNA-binding domain superfamily/Winged helix DNA-binding domain"/>
    <property type="match status" value="2"/>
</dbReference>
<dbReference type="InterPro" id="IPR005234">
    <property type="entry name" value="ScpB_csome_segregation"/>
</dbReference>
<accession>A0A3B1DB12</accession>
<evidence type="ECO:0000256" key="1">
    <source>
        <dbReference type="ARBA" id="ARBA00022490"/>
    </source>
</evidence>
<name>A0A3B1DB12_9ZZZZ</name>
<dbReference type="Pfam" id="PF04079">
    <property type="entry name" value="SMC_ScpB"/>
    <property type="match status" value="1"/>
</dbReference>
<dbReference type="InterPro" id="IPR036390">
    <property type="entry name" value="WH_DNA-bd_sf"/>
</dbReference>
<reference evidence="5" key="1">
    <citation type="submission" date="2018-06" db="EMBL/GenBank/DDBJ databases">
        <authorList>
            <person name="Zhirakovskaya E."/>
        </authorList>
    </citation>
    <scope>NUCLEOTIDE SEQUENCE</scope>
</reference>
<dbReference type="PIRSF" id="PIRSF019345">
    <property type="entry name" value="ScpB"/>
    <property type="match status" value="1"/>
</dbReference>
<evidence type="ECO:0000256" key="3">
    <source>
        <dbReference type="ARBA" id="ARBA00022829"/>
    </source>
</evidence>